<dbReference type="InterPro" id="IPR035093">
    <property type="entry name" value="RelE/ParE_toxin_dom_sf"/>
</dbReference>
<evidence type="ECO:0000313" key="4">
    <source>
        <dbReference type="Proteomes" id="UP000569732"/>
    </source>
</evidence>
<evidence type="ECO:0000256" key="2">
    <source>
        <dbReference type="ARBA" id="ARBA00022649"/>
    </source>
</evidence>
<comment type="similarity">
    <text evidence="1">Belongs to the RelE toxin family.</text>
</comment>
<dbReference type="Pfam" id="PF05016">
    <property type="entry name" value="ParE_toxin"/>
    <property type="match status" value="1"/>
</dbReference>
<accession>A0A853I8Z9</accession>
<reference evidence="3 4" key="1">
    <citation type="submission" date="2020-07" db="EMBL/GenBank/DDBJ databases">
        <title>Endozoicomonas sp. nov., isolated from sediment.</title>
        <authorList>
            <person name="Gu T."/>
        </authorList>
    </citation>
    <scope>NUCLEOTIDE SEQUENCE [LARGE SCALE GENOMIC DNA]</scope>
    <source>
        <strain evidence="3 4">SM1973</strain>
    </source>
</reference>
<organism evidence="3 4">
    <name type="scientific">Spartinivicinus marinus</name>
    <dbReference type="NCBI Taxonomy" id="2994442"/>
    <lineage>
        <taxon>Bacteria</taxon>
        <taxon>Pseudomonadati</taxon>
        <taxon>Pseudomonadota</taxon>
        <taxon>Gammaproteobacteria</taxon>
        <taxon>Oceanospirillales</taxon>
        <taxon>Zooshikellaceae</taxon>
        <taxon>Spartinivicinus</taxon>
    </lineage>
</organism>
<dbReference type="InterPro" id="IPR051803">
    <property type="entry name" value="TA_system_RelE-like_toxin"/>
</dbReference>
<name>A0A853I8Z9_9GAMM</name>
<comment type="caution">
    <text evidence="3">The sequence shown here is derived from an EMBL/GenBank/DDBJ whole genome shotgun (WGS) entry which is preliminary data.</text>
</comment>
<dbReference type="PANTHER" id="PTHR33755">
    <property type="entry name" value="TOXIN PARE1-RELATED"/>
    <property type="match status" value="1"/>
</dbReference>
<gene>
    <name evidence="3" type="ORF">H0A36_27610</name>
</gene>
<dbReference type="Proteomes" id="UP000569732">
    <property type="component" value="Unassembled WGS sequence"/>
</dbReference>
<dbReference type="Gene3D" id="3.30.2310.20">
    <property type="entry name" value="RelE-like"/>
    <property type="match status" value="1"/>
</dbReference>
<dbReference type="PANTHER" id="PTHR33755:SF7">
    <property type="entry name" value="TOXIN MODULE OF TOXIN-ANTITOXIN SYSTEM RELE_STBE FAMILY"/>
    <property type="match status" value="1"/>
</dbReference>
<dbReference type="EMBL" id="JACCKB010000146">
    <property type="protein sequence ID" value="NYZ69783.1"/>
    <property type="molecule type" value="Genomic_DNA"/>
</dbReference>
<dbReference type="InterPro" id="IPR007712">
    <property type="entry name" value="RelE/ParE_toxin"/>
</dbReference>
<dbReference type="SUPFAM" id="SSF143011">
    <property type="entry name" value="RelE-like"/>
    <property type="match status" value="1"/>
</dbReference>
<evidence type="ECO:0000256" key="1">
    <source>
        <dbReference type="ARBA" id="ARBA00006226"/>
    </source>
</evidence>
<keyword evidence="2" id="KW-1277">Toxin-antitoxin system</keyword>
<proteinExistence type="inferred from homology"/>
<dbReference type="AlphaFoldDB" id="A0A853I8Z9"/>
<protein>
    <submittedName>
        <fullName evidence="3">Type II toxin-antitoxin system RelE/ParE family toxin</fullName>
    </submittedName>
</protein>
<keyword evidence="4" id="KW-1185">Reference proteome</keyword>
<evidence type="ECO:0000313" key="3">
    <source>
        <dbReference type="EMBL" id="NYZ69783.1"/>
    </source>
</evidence>
<sequence length="91" mass="10617">MQLKWSSKAVSDLGRLFDFLAPVDKRAAAKTIQTLSAAPNKIIDQPRLGERLEMFEPKEVRRLVVGKYEIRYEIAGETVHVLRVWHTRERR</sequence>
<dbReference type="RefSeq" id="WP_180571759.1">
    <property type="nucleotide sequence ID" value="NZ_JACCKB010000146.1"/>
</dbReference>